<dbReference type="EMBL" id="JAVRRT010000013">
    <property type="protein sequence ID" value="KAK5166654.1"/>
    <property type="molecule type" value="Genomic_DNA"/>
</dbReference>
<dbReference type="RefSeq" id="XP_064656536.1">
    <property type="nucleotide sequence ID" value="XM_064805431.1"/>
</dbReference>
<feature type="region of interest" description="Disordered" evidence="1">
    <location>
        <begin position="166"/>
        <end position="190"/>
    </location>
</feature>
<protein>
    <submittedName>
        <fullName evidence="2">Uncharacterized protein</fullName>
    </submittedName>
</protein>
<dbReference type="AlphaFoldDB" id="A0AAV9P2S4"/>
<gene>
    <name evidence="2" type="ORF">LTR77_008198</name>
</gene>
<organism evidence="2 3">
    <name type="scientific">Saxophila tyrrhenica</name>
    <dbReference type="NCBI Taxonomy" id="1690608"/>
    <lineage>
        <taxon>Eukaryota</taxon>
        <taxon>Fungi</taxon>
        <taxon>Dikarya</taxon>
        <taxon>Ascomycota</taxon>
        <taxon>Pezizomycotina</taxon>
        <taxon>Dothideomycetes</taxon>
        <taxon>Dothideomycetidae</taxon>
        <taxon>Mycosphaerellales</taxon>
        <taxon>Extremaceae</taxon>
        <taxon>Saxophila</taxon>
    </lineage>
</organism>
<keyword evidence="3" id="KW-1185">Reference proteome</keyword>
<evidence type="ECO:0000256" key="1">
    <source>
        <dbReference type="SAM" id="MobiDB-lite"/>
    </source>
</evidence>
<proteinExistence type="predicted"/>
<feature type="region of interest" description="Disordered" evidence="1">
    <location>
        <begin position="1"/>
        <end position="46"/>
    </location>
</feature>
<feature type="compositionally biased region" description="Basic and acidic residues" evidence="1">
    <location>
        <begin position="166"/>
        <end position="183"/>
    </location>
</feature>
<dbReference type="Proteomes" id="UP001337655">
    <property type="component" value="Unassembled WGS sequence"/>
</dbReference>
<evidence type="ECO:0000313" key="2">
    <source>
        <dbReference type="EMBL" id="KAK5166654.1"/>
    </source>
</evidence>
<accession>A0AAV9P2S4</accession>
<dbReference type="GeneID" id="89929532"/>
<name>A0AAV9P2S4_9PEZI</name>
<reference evidence="2 3" key="1">
    <citation type="submission" date="2023-08" db="EMBL/GenBank/DDBJ databases">
        <title>Black Yeasts Isolated from many extreme environments.</title>
        <authorList>
            <person name="Coleine C."/>
            <person name="Stajich J.E."/>
            <person name="Selbmann L."/>
        </authorList>
    </citation>
    <scope>NUCLEOTIDE SEQUENCE [LARGE SCALE GENOMIC DNA]</scope>
    <source>
        <strain evidence="2 3">CCFEE 5935</strain>
    </source>
</reference>
<sequence length="190" mass="20774">MTTPSQAARNPASGPRQEVRADPADHGNNGVSGFASGSGPPIRRDDELGRSIGAVVQAVMKHGVGNDLDLLSSAISEKTRSLEDRIAQLEADAVRSNKSHVNLRKRAIRWKGKFQQVSKQRETSGGKVILAAKKFASLNYHVPTAEYQAVALELAEAVKAYEREREEARIRAGEAERKEKENEGNVEMED</sequence>
<comment type="caution">
    <text evidence="2">The sequence shown here is derived from an EMBL/GenBank/DDBJ whole genome shotgun (WGS) entry which is preliminary data.</text>
</comment>
<evidence type="ECO:0000313" key="3">
    <source>
        <dbReference type="Proteomes" id="UP001337655"/>
    </source>
</evidence>